<evidence type="ECO:0000313" key="9">
    <source>
        <dbReference type="EMBL" id="MPQ50021.1"/>
    </source>
</evidence>
<reference evidence="9 10" key="1">
    <citation type="submission" date="2019-10" db="EMBL/GenBank/DDBJ databases">
        <title>Characterization of a new Citrobacter species.</title>
        <authorList>
            <person name="Goncalves Ribeiro T."/>
            <person name="Izdebski R."/>
            <person name="Urbanowicz P."/>
            <person name="Carmeli Y."/>
            <person name="Gniadkowski M."/>
            <person name="Peixe L."/>
        </authorList>
    </citation>
    <scope>NUCLEOTIDE SEQUENCE [LARGE SCALE GENOMIC DNA]</scope>
    <source>
        <strain evidence="9 10">NMI7905_11</strain>
    </source>
</reference>
<dbReference type="InterPro" id="IPR013783">
    <property type="entry name" value="Ig-like_fold"/>
</dbReference>
<dbReference type="RefSeq" id="WP_152402334.1">
    <property type="nucleotide sequence ID" value="NZ_JBGUBF010000002.1"/>
</dbReference>
<dbReference type="InterPro" id="IPR050643">
    <property type="entry name" value="Periplasmic_pilus_chap"/>
</dbReference>
<dbReference type="SUPFAM" id="SSF49354">
    <property type="entry name" value="PapD-like"/>
    <property type="match status" value="1"/>
</dbReference>
<accession>A0A6L5E4R3</accession>
<organism evidence="9 10">
    <name type="scientific">Citrobacter telavivensis</name>
    <dbReference type="NCBI Taxonomy" id="2653932"/>
    <lineage>
        <taxon>Bacteria</taxon>
        <taxon>Pseudomonadati</taxon>
        <taxon>Pseudomonadota</taxon>
        <taxon>Gammaproteobacteria</taxon>
        <taxon>Enterobacterales</taxon>
        <taxon>Enterobacteriaceae</taxon>
        <taxon>Citrobacter</taxon>
    </lineage>
</organism>
<dbReference type="InterPro" id="IPR036316">
    <property type="entry name" value="Pili_assmbl_chap_C_dom_sf"/>
</dbReference>
<evidence type="ECO:0000256" key="2">
    <source>
        <dbReference type="ARBA" id="ARBA00007399"/>
    </source>
</evidence>
<keyword evidence="5" id="KW-0143">Chaperone</keyword>
<comment type="subcellular location">
    <subcellularLocation>
        <location evidence="1">Periplasm</location>
    </subcellularLocation>
</comment>
<evidence type="ECO:0000256" key="1">
    <source>
        <dbReference type="ARBA" id="ARBA00004418"/>
    </source>
</evidence>
<evidence type="ECO:0000259" key="8">
    <source>
        <dbReference type="Pfam" id="PF02753"/>
    </source>
</evidence>
<sequence length="252" mass="28105">MRTSHRYRPFISGCLFLFFSACCSHVNASITMTGTRIIYNGAAKSTDVHLKNKDAIPYVVQSWFDNGNMADGPDKSAQVPFIATPPAFRIQSGEGQIIRIVYTRGKALPQDRESLVYFNFMQIPPANAGQSATHTEKQNSLLIMLRNRVKLFYRPAGLVGDPQKMLENLQVKRISGNKELAISIKNNQPYFVTVAVLQPGRSSEILHPKNDMISPFASETFHFPRTSGADAQRVRVTLINDQGARISADYPL</sequence>
<dbReference type="GO" id="GO:0030288">
    <property type="term" value="C:outer membrane-bounded periplasmic space"/>
    <property type="evidence" value="ECO:0007669"/>
    <property type="project" value="InterPro"/>
</dbReference>
<dbReference type="InterPro" id="IPR016148">
    <property type="entry name" value="Pili_assmbl_chaperone_C"/>
</dbReference>
<dbReference type="Pfam" id="PF00345">
    <property type="entry name" value="PapD_N"/>
    <property type="match status" value="1"/>
</dbReference>
<dbReference type="Proteomes" id="UP000475079">
    <property type="component" value="Unassembled WGS sequence"/>
</dbReference>
<dbReference type="Pfam" id="PF02753">
    <property type="entry name" value="PapD_C"/>
    <property type="match status" value="1"/>
</dbReference>
<dbReference type="AlphaFoldDB" id="A0A6L5E4R3"/>
<proteinExistence type="inferred from homology"/>
<evidence type="ECO:0000256" key="5">
    <source>
        <dbReference type="ARBA" id="ARBA00023186"/>
    </source>
</evidence>
<dbReference type="GO" id="GO:0071555">
    <property type="term" value="P:cell wall organization"/>
    <property type="evidence" value="ECO:0007669"/>
    <property type="project" value="InterPro"/>
</dbReference>
<dbReference type="PROSITE" id="PS51257">
    <property type="entry name" value="PROKAR_LIPOPROTEIN"/>
    <property type="match status" value="1"/>
</dbReference>
<comment type="similarity">
    <text evidence="2">Belongs to the periplasmic pilus chaperone family.</text>
</comment>
<feature type="chain" id="PRO_5027046471" evidence="6">
    <location>
        <begin position="29"/>
        <end position="252"/>
    </location>
</feature>
<feature type="signal peptide" evidence="6">
    <location>
        <begin position="1"/>
        <end position="28"/>
    </location>
</feature>
<evidence type="ECO:0000313" key="10">
    <source>
        <dbReference type="Proteomes" id="UP000475079"/>
    </source>
</evidence>
<comment type="caution">
    <text evidence="9">The sequence shown here is derived from an EMBL/GenBank/DDBJ whole genome shotgun (WGS) entry which is preliminary data.</text>
</comment>
<feature type="domain" description="Pili assembly chaperone C-terminal" evidence="8">
    <location>
        <begin position="184"/>
        <end position="246"/>
    </location>
</feature>
<dbReference type="EMBL" id="WHIY01000002">
    <property type="protein sequence ID" value="MPQ50021.1"/>
    <property type="molecule type" value="Genomic_DNA"/>
</dbReference>
<dbReference type="PRINTS" id="PR00969">
    <property type="entry name" value="CHAPERONPILI"/>
</dbReference>
<dbReference type="Gene3D" id="2.60.40.10">
    <property type="entry name" value="Immunoglobulins"/>
    <property type="match status" value="2"/>
</dbReference>
<keyword evidence="3 6" id="KW-0732">Signal</keyword>
<feature type="domain" description="Pili assembly chaperone N-terminal" evidence="7">
    <location>
        <begin position="30"/>
        <end position="158"/>
    </location>
</feature>
<name>A0A6L5E4R3_9ENTR</name>
<dbReference type="SUPFAM" id="SSF49584">
    <property type="entry name" value="Periplasmic chaperone C-domain"/>
    <property type="match status" value="1"/>
</dbReference>
<evidence type="ECO:0000259" key="7">
    <source>
        <dbReference type="Pfam" id="PF00345"/>
    </source>
</evidence>
<dbReference type="InterPro" id="IPR008962">
    <property type="entry name" value="PapD-like_sf"/>
</dbReference>
<dbReference type="PANTHER" id="PTHR30251">
    <property type="entry name" value="PILUS ASSEMBLY CHAPERONE"/>
    <property type="match status" value="1"/>
</dbReference>
<keyword evidence="10" id="KW-1185">Reference proteome</keyword>
<protein>
    <submittedName>
        <fullName evidence="9">Fimbrial chaperone</fullName>
    </submittedName>
</protein>
<keyword evidence="4" id="KW-0574">Periplasm</keyword>
<evidence type="ECO:0000256" key="6">
    <source>
        <dbReference type="SAM" id="SignalP"/>
    </source>
</evidence>
<dbReference type="InterPro" id="IPR016147">
    <property type="entry name" value="Pili_assmbl_chaperone_N"/>
</dbReference>
<evidence type="ECO:0000256" key="4">
    <source>
        <dbReference type="ARBA" id="ARBA00022764"/>
    </source>
</evidence>
<gene>
    <name evidence="9" type="ORF">GBB84_03710</name>
</gene>
<dbReference type="InterPro" id="IPR001829">
    <property type="entry name" value="Pili_assmbl_chaperone_bac"/>
</dbReference>
<dbReference type="PANTHER" id="PTHR30251:SF25">
    <property type="entry name" value="FIMBRIAE CHAPARONE"/>
    <property type="match status" value="1"/>
</dbReference>
<evidence type="ECO:0000256" key="3">
    <source>
        <dbReference type="ARBA" id="ARBA00022729"/>
    </source>
</evidence>